<dbReference type="Proteomes" id="UP000555552">
    <property type="component" value="Unassembled WGS sequence"/>
</dbReference>
<gene>
    <name evidence="2" type="ORF">HLB09_04425</name>
</gene>
<dbReference type="AlphaFoldDB" id="A0A849BLZ1"/>
<evidence type="ECO:0000256" key="1">
    <source>
        <dbReference type="SAM" id="MobiDB-lite"/>
    </source>
</evidence>
<feature type="compositionally biased region" description="Basic and acidic residues" evidence="1">
    <location>
        <begin position="16"/>
        <end position="51"/>
    </location>
</feature>
<evidence type="ECO:0000313" key="3">
    <source>
        <dbReference type="Proteomes" id="UP000555552"/>
    </source>
</evidence>
<protein>
    <submittedName>
        <fullName evidence="2">Uncharacterized protein</fullName>
    </submittedName>
</protein>
<feature type="compositionally biased region" description="Low complexity" evidence="1">
    <location>
        <begin position="1"/>
        <end position="15"/>
    </location>
</feature>
<dbReference type="RefSeq" id="WP_171202189.1">
    <property type="nucleotide sequence ID" value="NZ_BAAANP010000002.1"/>
</dbReference>
<evidence type="ECO:0000313" key="2">
    <source>
        <dbReference type="EMBL" id="NNH22343.1"/>
    </source>
</evidence>
<accession>A0A849BLZ1</accession>
<keyword evidence="3" id="KW-1185">Reference proteome</keyword>
<name>A0A849BLZ1_9ACTN</name>
<comment type="caution">
    <text evidence="2">The sequence shown here is derived from an EMBL/GenBank/DDBJ whole genome shotgun (WGS) entry which is preliminary data.</text>
</comment>
<proteinExistence type="predicted"/>
<sequence length="121" mass="12726">MGGGWSSSRAAAFRRSLADRHDGHEGVEHEGSAEQVVDQRRGEGRRAEGRARGGRGTHCWVLMPDADPMPGVVAGWRRDRGGAWEARVAYALGDDGSAGAAGTAGVVTGWLPASCLRPYPS</sequence>
<feature type="region of interest" description="Disordered" evidence="1">
    <location>
        <begin position="1"/>
        <end position="58"/>
    </location>
</feature>
<reference evidence="2 3" key="1">
    <citation type="submission" date="2020-05" db="EMBL/GenBank/DDBJ databases">
        <title>MicrobeNet Type strains.</title>
        <authorList>
            <person name="Nicholson A.C."/>
        </authorList>
    </citation>
    <scope>NUCLEOTIDE SEQUENCE [LARGE SCALE GENOMIC DNA]</scope>
    <source>
        <strain evidence="2 3">JCM 14547</strain>
    </source>
</reference>
<dbReference type="EMBL" id="JABEMA010000034">
    <property type="protein sequence ID" value="NNH22343.1"/>
    <property type="molecule type" value="Genomic_DNA"/>
</dbReference>
<organism evidence="2 3">
    <name type="scientific">Pseudokineococcus marinus</name>
    <dbReference type="NCBI Taxonomy" id="351215"/>
    <lineage>
        <taxon>Bacteria</taxon>
        <taxon>Bacillati</taxon>
        <taxon>Actinomycetota</taxon>
        <taxon>Actinomycetes</taxon>
        <taxon>Kineosporiales</taxon>
        <taxon>Kineosporiaceae</taxon>
        <taxon>Pseudokineococcus</taxon>
    </lineage>
</organism>